<dbReference type="PANTHER" id="PTHR34137:SF1">
    <property type="entry name" value="EXODEOXYRIBONUCLEASE 7 SMALL SUBUNIT"/>
    <property type="match status" value="1"/>
</dbReference>
<gene>
    <name evidence="6" type="primary">xseB</name>
    <name evidence="7" type="ORF">ADIMK_0738</name>
</gene>
<comment type="subunit">
    <text evidence="6">Heterooligomer composed of large and small subunits.</text>
</comment>
<keyword evidence="8" id="KW-1185">Reference proteome</keyword>
<dbReference type="InterPro" id="IPR037004">
    <property type="entry name" value="Exonuc_VII_ssu_sf"/>
</dbReference>
<evidence type="ECO:0000256" key="1">
    <source>
        <dbReference type="ARBA" id="ARBA00009998"/>
    </source>
</evidence>
<keyword evidence="5 6" id="KW-0269">Exonuclease</keyword>
<evidence type="ECO:0000256" key="2">
    <source>
        <dbReference type="ARBA" id="ARBA00022490"/>
    </source>
</evidence>
<keyword evidence="2 6" id="KW-0963">Cytoplasm</keyword>
<dbReference type="HAMAP" id="MF_00337">
    <property type="entry name" value="Exonuc_7_S"/>
    <property type="match status" value="1"/>
</dbReference>
<dbReference type="EMBL" id="JMQN01000013">
    <property type="protein sequence ID" value="KEA65036.1"/>
    <property type="molecule type" value="Genomic_DNA"/>
</dbReference>
<dbReference type="Gene3D" id="1.10.287.1040">
    <property type="entry name" value="Exonuclease VII, small subunit"/>
    <property type="match status" value="1"/>
</dbReference>
<comment type="catalytic activity">
    <reaction evidence="6">
        <text>Exonucleolytic cleavage in either 5'- to 3'- or 3'- to 5'-direction to yield nucleoside 5'-phosphates.</text>
        <dbReference type="EC" id="3.1.11.6"/>
    </reaction>
</comment>
<name>A0A081G2N1_9GAMM</name>
<dbReference type="PATRIC" id="fig|1232683.4.peg.730"/>
<evidence type="ECO:0000256" key="6">
    <source>
        <dbReference type="HAMAP-Rule" id="MF_00337"/>
    </source>
</evidence>
<keyword evidence="3 6" id="KW-0540">Nuclease</keyword>
<dbReference type="NCBIfam" id="TIGR01280">
    <property type="entry name" value="xseB"/>
    <property type="match status" value="1"/>
</dbReference>
<dbReference type="SUPFAM" id="SSF116842">
    <property type="entry name" value="XseB-like"/>
    <property type="match status" value="1"/>
</dbReference>
<evidence type="ECO:0000313" key="8">
    <source>
        <dbReference type="Proteomes" id="UP000028252"/>
    </source>
</evidence>
<evidence type="ECO:0000256" key="4">
    <source>
        <dbReference type="ARBA" id="ARBA00022801"/>
    </source>
</evidence>
<dbReference type="Pfam" id="PF02609">
    <property type="entry name" value="Exonuc_VII_S"/>
    <property type="match status" value="1"/>
</dbReference>
<accession>A0A081G2N1</accession>
<proteinExistence type="inferred from homology"/>
<dbReference type="PIRSF" id="PIRSF006488">
    <property type="entry name" value="Exonuc_VII_S"/>
    <property type="match status" value="1"/>
</dbReference>
<organism evidence="7 8">
    <name type="scientific">Marinobacterium lacunae</name>
    <dbReference type="NCBI Taxonomy" id="1232683"/>
    <lineage>
        <taxon>Bacteria</taxon>
        <taxon>Pseudomonadati</taxon>
        <taxon>Pseudomonadota</taxon>
        <taxon>Gammaproteobacteria</taxon>
        <taxon>Oceanospirillales</taxon>
        <taxon>Oceanospirillaceae</taxon>
        <taxon>Marinobacterium</taxon>
    </lineage>
</organism>
<dbReference type="AlphaFoldDB" id="A0A081G2N1"/>
<keyword evidence="4 6" id="KW-0378">Hydrolase</keyword>
<dbReference type="NCBIfam" id="NF002140">
    <property type="entry name" value="PRK00977.1-4"/>
    <property type="match status" value="1"/>
</dbReference>
<dbReference type="STRING" id="1232683.ADIMK_0738"/>
<dbReference type="OrthoDB" id="9801128at2"/>
<dbReference type="GO" id="GO:0006308">
    <property type="term" value="P:DNA catabolic process"/>
    <property type="evidence" value="ECO:0007669"/>
    <property type="project" value="UniProtKB-UniRule"/>
</dbReference>
<dbReference type="EC" id="3.1.11.6" evidence="6"/>
<dbReference type="Proteomes" id="UP000028252">
    <property type="component" value="Unassembled WGS sequence"/>
</dbReference>
<dbReference type="GO" id="GO:0008855">
    <property type="term" value="F:exodeoxyribonuclease VII activity"/>
    <property type="evidence" value="ECO:0007669"/>
    <property type="project" value="UniProtKB-UniRule"/>
</dbReference>
<dbReference type="eggNOG" id="COG1722">
    <property type="taxonomic scope" value="Bacteria"/>
</dbReference>
<comment type="caution">
    <text evidence="7">The sequence shown here is derived from an EMBL/GenBank/DDBJ whole genome shotgun (WGS) entry which is preliminary data.</text>
</comment>
<comment type="subcellular location">
    <subcellularLocation>
        <location evidence="6">Cytoplasm</location>
    </subcellularLocation>
</comment>
<comment type="similarity">
    <text evidence="1 6">Belongs to the XseB family.</text>
</comment>
<dbReference type="InterPro" id="IPR003761">
    <property type="entry name" value="Exonuc_VII_S"/>
</dbReference>
<dbReference type="GO" id="GO:0009318">
    <property type="term" value="C:exodeoxyribonuclease VII complex"/>
    <property type="evidence" value="ECO:0007669"/>
    <property type="project" value="UniProtKB-UniRule"/>
</dbReference>
<evidence type="ECO:0000256" key="3">
    <source>
        <dbReference type="ARBA" id="ARBA00022722"/>
    </source>
</evidence>
<dbReference type="RefSeq" id="WP_036183760.1">
    <property type="nucleotide sequence ID" value="NZ_JMQN01000013.1"/>
</dbReference>
<protein>
    <recommendedName>
        <fullName evidence="6">Exodeoxyribonuclease 7 small subunit</fullName>
        <ecNumber evidence="6">3.1.11.6</ecNumber>
    </recommendedName>
    <alternativeName>
        <fullName evidence="6">Exodeoxyribonuclease VII small subunit</fullName>
        <shortName evidence="6">Exonuclease VII small subunit</shortName>
    </alternativeName>
</protein>
<evidence type="ECO:0000313" key="7">
    <source>
        <dbReference type="EMBL" id="KEA65036.1"/>
    </source>
</evidence>
<comment type="function">
    <text evidence="6">Bidirectionally degrades single-stranded DNA into large acid-insoluble oligonucleotides, which are then degraded further into small acid-soluble oligonucleotides.</text>
</comment>
<reference evidence="7 8" key="1">
    <citation type="submission" date="2014-04" db="EMBL/GenBank/DDBJ databases">
        <title>Marinobacterium kochiensis sp. nov., isolated from sediment sample collected from Kochi backwaters in Kerala, India.</title>
        <authorList>
            <person name="Singh A."/>
            <person name="Pinnaka A.K."/>
        </authorList>
    </citation>
    <scope>NUCLEOTIDE SEQUENCE [LARGE SCALE GENOMIC DNA]</scope>
    <source>
        <strain evidence="7 8">AK27</strain>
    </source>
</reference>
<evidence type="ECO:0000256" key="5">
    <source>
        <dbReference type="ARBA" id="ARBA00022839"/>
    </source>
</evidence>
<sequence>MARTAKTPDFEHSLAQLEAVVERMEQGDLPIEEALKAFEEGVKLTRECQGILDQTEQKVQILIEQQGELKARPFNDEQDS</sequence>
<dbReference type="GO" id="GO:0005829">
    <property type="term" value="C:cytosol"/>
    <property type="evidence" value="ECO:0007669"/>
    <property type="project" value="TreeGrafter"/>
</dbReference>
<dbReference type="PANTHER" id="PTHR34137">
    <property type="entry name" value="EXODEOXYRIBONUCLEASE 7 SMALL SUBUNIT"/>
    <property type="match status" value="1"/>
</dbReference>